<dbReference type="AlphaFoldDB" id="A0A9X2YGQ6"/>
<reference evidence="5" key="3">
    <citation type="submission" date="2022-08" db="EMBL/GenBank/DDBJ databases">
        <title>Whole genome sequencing of non-tuberculosis mycobacteria type-strains.</title>
        <authorList>
            <person name="Igarashi Y."/>
            <person name="Osugi A."/>
            <person name="Mitarai S."/>
        </authorList>
    </citation>
    <scope>NUCLEOTIDE SEQUENCE</scope>
    <source>
        <strain evidence="5">JCM 16372</strain>
    </source>
</reference>
<evidence type="ECO:0000256" key="1">
    <source>
        <dbReference type="ARBA" id="ARBA00007274"/>
    </source>
</evidence>
<keyword evidence="3" id="KW-0677">Repeat</keyword>
<dbReference type="EMBL" id="JACKRN010000872">
    <property type="protein sequence ID" value="MCV7073458.1"/>
    <property type="molecule type" value="Genomic_DNA"/>
</dbReference>
<protein>
    <submittedName>
        <fullName evidence="4">Colanic acid biosynthesis acetyltransferase</fullName>
    </submittedName>
</protein>
<gene>
    <name evidence="4" type="ORF">H7H73_27235</name>
    <name evidence="5" type="ORF">MJO55_07330</name>
</gene>
<dbReference type="EMBL" id="CP092427">
    <property type="protein sequence ID" value="ULP38230.1"/>
    <property type="molecule type" value="Genomic_DNA"/>
</dbReference>
<dbReference type="SUPFAM" id="SSF51161">
    <property type="entry name" value="Trimeric LpxA-like enzymes"/>
    <property type="match status" value="1"/>
</dbReference>
<accession>A0A9X2YGQ6</accession>
<dbReference type="Proteomes" id="UP001055159">
    <property type="component" value="Chromosome"/>
</dbReference>
<dbReference type="Gene3D" id="2.160.10.10">
    <property type="entry name" value="Hexapeptide repeat proteins"/>
    <property type="match status" value="1"/>
</dbReference>
<dbReference type="GO" id="GO:0008374">
    <property type="term" value="F:O-acyltransferase activity"/>
    <property type="evidence" value="ECO:0007669"/>
    <property type="project" value="TreeGrafter"/>
</dbReference>
<comment type="similarity">
    <text evidence="1">Belongs to the transferase hexapeptide repeat family.</text>
</comment>
<evidence type="ECO:0000256" key="2">
    <source>
        <dbReference type="ARBA" id="ARBA00022679"/>
    </source>
</evidence>
<evidence type="ECO:0000313" key="6">
    <source>
        <dbReference type="Proteomes" id="UP001055159"/>
    </source>
</evidence>
<dbReference type="PROSITE" id="PS00101">
    <property type="entry name" value="HEXAPEP_TRANSFERASES"/>
    <property type="match status" value="1"/>
</dbReference>
<proteinExistence type="inferred from homology"/>
<dbReference type="InterPro" id="IPR011004">
    <property type="entry name" value="Trimer_LpxA-like_sf"/>
</dbReference>
<dbReference type="InterPro" id="IPR001451">
    <property type="entry name" value="Hexapep"/>
</dbReference>
<dbReference type="InterPro" id="IPR051159">
    <property type="entry name" value="Hexapeptide_acetyltransf"/>
</dbReference>
<reference evidence="4" key="2">
    <citation type="journal article" date="2022" name="BMC Genomics">
        <title>Comparative genome analysis of mycobacteria focusing on tRNA and non-coding RNA.</title>
        <authorList>
            <person name="Behra P.R.K."/>
            <person name="Pettersson B.M.F."/>
            <person name="Ramesh M."/>
            <person name="Das S."/>
            <person name="Dasgupta S."/>
            <person name="Kirsebom L.A."/>
        </authorList>
    </citation>
    <scope>NUCLEOTIDE SEQUENCE</scope>
    <source>
        <strain evidence="4">DSM 45406</strain>
    </source>
</reference>
<evidence type="ECO:0000313" key="7">
    <source>
        <dbReference type="Proteomes" id="UP001140272"/>
    </source>
</evidence>
<evidence type="ECO:0000313" key="4">
    <source>
        <dbReference type="EMBL" id="MCV7073458.1"/>
    </source>
</evidence>
<name>A0A9X2YGQ6_9MYCO</name>
<keyword evidence="6" id="KW-1185">Reference proteome</keyword>
<reference evidence="4" key="1">
    <citation type="submission" date="2020-07" db="EMBL/GenBank/DDBJ databases">
        <authorList>
            <person name="Pettersson B.M.F."/>
            <person name="Behra P.R.K."/>
            <person name="Ramesh M."/>
            <person name="Das S."/>
            <person name="Dasgupta S."/>
            <person name="Kirsebom L.A."/>
        </authorList>
    </citation>
    <scope>NUCLEOTIDE SEQUENCE</scope>
    <source>
        <strain evidence="4">DSM 45406</strain>
    </source>
</reference>
<dbReference type="PANTHER" id="PTHR23416">
    <property type="entry name" value="SIALIC ACID SYNTHASE-RELATED"/>
    <property type="match status" value="1"/>
</dbReference>
<organism evidence="4 7">
    <name type="scientific">Mycolicibacterium rufum</name>
    <dbReference type="NCBI Taxonomy" id="318424"/>
    <lineage>
        <taxon>Bacteria</taxon>
        <taxon>Bacillati</taxon>
        <taxon>Actinomycetota</taxon>
        <taxon>Actinomycetes</taxon>
        <taxon>Mycobacteriales</taxon>
        <taxon>Mycobacteriaceae</taxon>
        <taxon>Mycolicibacterium</taxon>
    </lineage>
</organism>
<dbReference type="Proteomes" id="UP001140272">
    <property type="component" value="Unassembled WGS sequence"/>
</dbReference>
<keyword evidence="2" id="KW-0808">Transferase</keyword>
<evidence type="ECO:0000313" key="5">
    <source>
        <dbReference type="EMBL" id="ULP38230.1"/>
    </source>
</evidence>
<dbReference type="GO" id="GO:0005829">
    <property type="term" value="C:cytosol"/>
    <property type="evidence" value="ECO:0007669"/>
    <property type="project" value="TreeGrafter"/>
</dbReference>
<dbReference type="InterPro" id="IPR018357">
    <property type="entry name" value="Hexapep_transf_CS"/>
</dbReference>
<evidence type="ECO:0000256" key="3">
    <source>
        <dbReference type="ARBA" id="ARBA00022737"/>
    </source>
</evidence>
<dbReference type="PANTHER" id="PTHR23416:SF23">
    <property type="entry name" value="ACETYLTRANSFERASE C18B11.09C-RELATED"/>
    <property type="match status" value="1"/>
</dbReference>
<dbReference type="RefSeq" id="WP_239735841.1">
    <property type="nucleotide sequence ID" value="NZ_CP092427.2"/>
</dbReference>
<dbReference type="Pfam" id="PF00132">
    <property type="entry name" value="Hexapep"/>
    <property type="match status" value="1"/>
</dbReference>
<sequence>MVTHAFGNGAVANRFDLSGFTGEGYDKGRSIPVQILWLAVSRLIVRKWWCPNALRIALLRAFGATIGAGTIIRSDVKIHWPWKLTLGSHCWIGEEAWILNLEPVTIGANTCISQAALLCTGSHARRSATFEFDNGPIVVGNSVWVGARATILRGVDIGDGATLGATALVPHDVKSGEVVLAPKGVSQP</sequence>